<dbReference type="PANTHER" id="PTHR33376">
    <property type="match status" value="1"/>
</dbReference>
<reference evidence="6" key="1">
    <citation type="submission" date="2017-08" db="EMBL/GenBank/DDBJ databases">
        <authorList>
            <person name="Varghese N."/>
            <person name="Submissions S."/>
        </authorList>
    </citation>
    <scope>NUCLEOTIDE SEQUENCE [LARGE SCALE GENOMIC DNA]</scope>
    <source>
        <strain evidence="6">KCTC 23107</strain>
    </source>
</reference>
<dbReference type="InterPro" id="IPR038404">
    <property type="entry name" value="TRAP_DctP_sf"/>
</dbReference>
<dbReference type="Gene3D" id="3.40.190.170">
    <property type="entry name" value="Bacterial extracellular solute-binding protein, family 7"/>
    <property type="match status" value="1"/>
</dbReference>
<dbReference type="GO" id="GO:0030288">
    <property type="term" value="C:outer membrane-bounded periplasmic space"/>
    <property type="evidence" value="ECO:0007669"/>
    <property type="project" value="InterPro"/>
</dbReference>
<feature type="signal peptide" evidence="4">
    <location>
        <begin position="1"/>
        <end position="24"/>
    </location>
</feature>
<dbReference type="Pfam" id="PF03480">
    <property type="entry name" value="DctP"/>
    <property type="match status" value="1"/>
</dbReference>
<dbReference type="RefSeq" id="WP_097107743.1">
    <property type="nucleotide sequence ID" value="NZ_OCPC01000003.1"/>
</dbReference>
<sequence length="334" mass="35687">MKTLIRSILLASSVVAATAMPALSQEIKVGLSLPQNATGFDFVNGMYETFKSEVEANSDMTVDLVYAGALGAPNERLNQMRRGVIQMSDAADGNYATIHRDIQILNMPYLFPTEQTAWAVFDGPFGQALAEDVREKTGIRVLGWWESGGFKHFSANKAIGTPGDMAGLKMRVLGPLATIPVEALGASAAPIAFGELYTSLKTGVVDGQDNSVSVFNLVKLHEVQSNLTLTGHTYAFGPLGINDRFFGGLDEAKQKVIMDAADKAIAFNRAKSREMEAGAIELAKQNGVTITELDGDAKAAFRDIMQPAAIGWLKDNVDTPSLIDEAIAAAKAAE</sequence>
<evidence type="ECO:0000256" key="3">
    <source>
        <dbReference type="ARBA" id="ARBA00022729"/>
    </source>
</evidence>
<name>A0A286IAW1_9HYPH</name>
<dbReference type="Proteomes" id="UP000219465">
    <property type="component" value="Unassembled WGS sequence"/>
</dbReference>
<protein>
    <submittedName>
        <fullName evidence="5">C4-dicarboxylate-binding protein DctP</fullName>
    </submittedName>
</protein>
<gene>
    <name evidence="5" type="ORF">SAMN05877838_2126</name>
</gene>
<dbReference type="InterPro" id="IPR018389">
    <property type="entry name" value="DctP_fam"/>
</dbReference>
<keyword evidence="2" id="KW-0813">Transport</keyword>
<dbReference type="PANTHER" id="PTHR33376:SF7">
    <property type="entry name" value="C4-DICARBOXYLATE-BINDING PROTEIN DCTB"/>
    <property type="match status" value="1"/>
</dbReference>
<dbReference type="AlphaFoldDB" id="A0A286IAW1"/>
<dbReference type="PIRSF" id="PIRSF006470">
    <property type="entry name" value="DctB"/>
    <property type="match status" value="1"/>
</dbReference>
<dbReference type="GO" id="GO:0055085">
    <property type="term" value="P:transmembrane transport"/>
    <property type="evidence" value="ECO:0007669"/>
    <property type="project" value="InterPro"/>
</dbReference>
<proteinExistence type="inferred from homology"/>
<evidence type="ECO:0000313" key="5">
    <source>
        <dbReference type="EMBL" id="SOE17230.1"/>
    </source>
</evidence>
<evidence type="ECO:0000256" key="1">
    <source>
        <dbReference type="ARBA" id="ARBA00009023"/>
    </source>
</evidence>
<evidence type="ECO:0000256" key="2">
    <source>
        <dbReference type="ARBA" id="ARBA00022448"/>
    </source>
</evidence>
<feature type="chain" id="PRO_5013352703" evidence="4">
    <location>
        <begin position="25"/>
        <end position="334"/>
    </location>
</feature>
<evidence type="ECO:0000313" key="6">
    <source>
        <dbReference type="Proteomes" id="UP000219465"/>
    </source>
</evidence>
<keyword evidence="6" id="KW-1185">Reference proteome</keyword>
<evidence type="ECO:0000256" key="4">
    <source>
        <dbReference type="SAM" id="SignalP"/>
    </source>
</evidence>
<organism evidence="5 6">
    <name type="scientific">Hoeflea halophila</name>
    <dbReference type="NCBI Taxonomy" id="714899"/>
    <lineage>
        <taxon>Bacteria</taxon>
        <taxon>Pseudomonadati</taxon>
        <taxon>Pseudomonadota</taxon>
        <taxon>Alphaproteobacteria</taxon>
        <taxon>Hyphomicrobiales</taxon>
        <taxon>Rhizobiaceae</taxon>
        <taxon>Hoeflea</taxon>
    </lineage>
</organism>
<dbReference type="CDD" id="cd13603">
    <property type="entry name" value="PBP2_TRAP_Siap_TeaA_like"/>
    <property type="match status" value="1"/>
</dbReference>
<keyword evidence="3 4" id="KW-0732">Signal</keyword>
<dbReference type="InterPro" id="IPR004682">
    <property type="entry name" value="TRAP_DctP"/>
</dbReference>
<dbReference type="NCBIfam" id="NF037995">
    <property type="entry name" value="TRAP_S1"/>
    <property type="match status" value="1"/>
</dbReference>
<dbReference type="EMBL" id="OCPC01000003">
    <property type="protein sequence ID" value="SOE17230.1"/>
    <property type="molecule type" value="Genomic_DNA"/>
</dbReference>
<comment type="similarity">
    <text evidence="1">Belongs to the bacterial solute-binding protein 7 family.</text>
</comment>
<dbReference type="OrthoDB" id="8673861at2"/>
<accession>A0A286IAW1</accession>